<keyword evidence="3" id="KW-1185">Reference proteome</keyword>
<name>F2JII4_CELLD</name>
<keyword evidence="1" id="KW-0732">Signal</keyword>
<dbReference type="STRING" id="642492.Clole_3774"/>
<evidence type="ECO:0000256" key="1">
    <source>
        <dbReference type="SAM" id="SignalP"/>
    </source>
</evidence>
<dbReference type="AlphaFoldDB" id="F2JII4"/>
<reference evidence="2 3" key="1">
    <citation type="journal article" date="2011" name="J. Bacteriol.">
        <title>Complete genome sequence of the cellulose-degrading bacterium Cellulosilyticum lentocellum.</title>
        <authorList>
            <consortium name="US DOE Joint Genome Institute"/>
            <person name="Miller D.A."/>
            <person name="Suen G."/>
            <person name="Bruce D."/>
            <person name="Copeland A."/>
            <person name="Cheng J.F."/>
            <person name="Detter C."/>
            <person name="Goodwin L.A."/>
            <person name="Han C.S."/>
            <person name="Hauser L.J."/>
            <person name="Land M.L."/>
            <person name="Lapidus A."/>
            <person name="Lucas S."/>
            <person name="Meincke L."/>
            <person name="Pitluck S."/>
            <person name="Tapia R."/>
            <person name="Teshima H."/>
            <person name="Woyke T."/>
            <person name="Fox B.G."/>
            <person name="Angert E.R."/>
            <person name="Currie C.R."/>
        </authorList>
    </citation>
    <scope>NUCLEOTIDE SEQUENCE [LARGE SCALE GENOMIC DNA]</scope>
    <source>
        <strain evidence="3">ATCC 49066 / DSM 5427 / NCIMB 11756 / RHM5</strain>
    </source>
</reference>
<dbReference type="EMBL" id="CP002582">
    <property type="protein sequence ID" value="ADZ85454.1"/>
    <property type="molecule type" value="Genomic_DNA"/>
</dbReference>
<feature type="chain" id="PRO_5039206014" evidence="1">
    <location>
        <begin position="23"/>
        <end position="175"/>
    </location>
</feature>
<sequence>MKRRKSLVFLFVFVMMSLYASAIYANDTKEAVKGVNVQVVTEEKDGNSIDYLVSEDDYVKIARNNSSLKVANTTFEGKQLLIGNVNKGTEITIAIYNKTANKEEYSEEASNTYTIKVDTSEGFEQLIELLEGDNKIKITYVNKADKKEDVMVFYIKRESAENKKAIESFVVKANL</sequence>
<dbReference type="HOGENOM" id="CLU_1529920_0_0_9"/>
<proteinExistence type="predicted"/>
<dbReference type="RefSeq" id="WP_013658728.1">
    <property type="nucleotide sequence ID" value="NC_015275.1"/>
</dbReference>
<dbReference type="KEGG" id="cle:Clole_3774"/>
<dbReference type="Proteomes" id="UP000008467">
    <property type="component" value="Chromosome"/>
</dbReference>
<gene>
    <name evidence="2" type="ordered locus">Clole_3774</name>
</gene>
<accession>F2JII4</accession>
<protein>
    <submittedName>
        <fullName evidence="2">Uncharacterized protein</fullName>
    </submittedName>
</protein>
<feature type="signal peptide" evidence="1">
    <location>
        <begin position="1"/>
        <end position="22"/>
    </location>
</feature>
<evidence type="ECO:0000313" key="3">
    <source>
        <dbReference type="Proteomes" id="UP000008467"/>
    </source>
</evidence>
<evidence type="ECO:0000313" key="2">
    <source>
        <dbReference type="EMBL" id="ADZ85454.1"/>
    </source>
</evidence>
<organism evidence="2 3">
    <name type="scientific">Cellulosilyticum lentocellum (strain ATCC 49066 / DSM 5427 / NCIMB 11756 / RHM5)</name>
    <name type="common">Clostridium lentocellum</name>
    <dbReference type="NCBI Taxonomy" id="642492"/>
    <lineage>
        <taxon>Bacteria</taxon>
        <taxon>Bacillati</taxon>
        <taxon>Bacillota</taxon>
        <taxon>Clostridia</taxon>
        <taxon>Lachnospirales</taxon>
        <taxon>Cellulosilyticaceae</taxon>
        <taxon>Cellulosilyticum</taxon>
    </lineage>
</organism>